<organism evidence="3 4">
    <name type="scientific">OM182 bacterium MED-G28</name>
    <dbReference type="NCBI Taxonomy" id="1986256"/>
    <lineage>
        <taxon>Bacteria</taxon>
        <taxon>Pseudomonadati</taxon>
        <taxon>Pseudomonadota</taxon>
        <taxon>Gammaproteobacteria</taxon>
        <taxon>OMG group</taxon>
        <taxon>OM182 clade</taxon>
    </lineage>
</organism>
<dbReference type="PRINTS" id="PR01805">
    <property type="entry name" value="VACJLIPOPROT"/>
</dbReference>
<evidence type="ECO:0000256" key="1">
    <source>
        <dbReference type="ARBA" id="ARBA00010634"/>
    </source>
</evidence>
<dbReference type="PANTHER" id="PTHR30035">
    <property type="entry name" value="LIPOPROTEIN VACJ-RELATED"/>
    <property type="match status" value="1"/>
</dbReference>
<accession>A0A2A5WGB9</accession>
<sequence>MRKLTCYSVCSKVNCVNIETKVYGKRLSPIAILILLTSFLILPNVNAQSYDPWRNTNQRIFAFNDYFDQLLVRPITLTYTSLAPRLVRQGVGNFFSNSRDINIAANNALQFKFQAAISDAGRVVVNSTIGVAGIFDVASSLGLDKHEEDFGQTFGAWGLGTGPYLVLPVFGSSNLRDALGLVLDTALNPIQYLEEASLRLALFSAEEIDSRSRLLALDELVSGDKYIFFREASIQNREYLVNDGQIEDEFGDF</sequence>
<dbReference type="Proteomes" id="UP000219329">
    <property type="component" value="Unassembled WGS sequence"/>
</dbReference>
<evidence type="ECO:0000256" key="2">
    <source>
        <dbReference type="ARBA" id="ARBA00022729"/>
    </source>
</evidence>
<dbReference type="PANTHER" id="PTHR30035:SF3">
    <property type="entry name" value="INTERMEMBRANE PHOSPHOLIPID TRANSPORT SYSTEM LIPOPROTEIN MLAA"/>
    <property type="match status" value="1"/>
</dbReference>
<evidence type="ECO:0008006" key="5">
    <source>
        <dbReference type="Google" id="ProtNLM"/>
    </source>
</evidence>
<reference evidence="3 4" key="1">
    <citation type="submission" date="2017-08" db="EMBL/GenBank/DDBJ databases">
        <title>Fine stratification of microbial communities through a metagenomic profile of the photic zone.</title>
        <authorList>
            <person name="Haro-Moreno J.M."/>
            <person name="Lopez-Perez M."/>
            <person name="De La Torre J."/>
            <person name="Picazo A."/>
            <person name="Camacho A."/>
            <person name="Rodriguez-Valera F."/>
        </authorList>
    </citation>
    <scope>NUCLEOTIDE SEQUENCE [LARGE SCALE GENOMIC DNA]</scope>
    <source>
        <strain evidence="3">MED-G28</strain>
    </source>
</reference>
<dbReference type="InterPro" id="IPR007428">
    <property type="entry name" value="MlaA"/>
</dbReference>
<name>A0A2A5WGB9_9GAMM</name>
<proteinExistence type="inferred from homology"/>
<keyword evidence="2" id="KW-0732">Signal</keyword>
<dbReference type="EMBL" id="NTJZ01000001">
    <property type="protein sequence ID" value="PDH35156.1"/>
    <property type="molecule type" value="Genomic_DNA"/>
</dbReference>
<comment type="caution">
    <text evidence="3">The sequence shown here is derived from an EMBL/GenBank/DDBJ whole genome shotgun (WGS) entry which is preliminary data.</text>
</comment>
<dbReference type="Pfam" id="PF04333">
    <property type="entry name" value="MlaA"/>
    <property type="match status" value="1"/>
</dbReference>
<dbReference type="GO" id="GO:0120010">
    <property type="term" value="P:intermembrane phospholipid transfer"/>
    <property type="evidence" value="ECO:0007669"/>
    <property type="project" value="TreeGrafter"/>
</dbReference>
<dbReference type="AlphaFoldDB" id="A0A2A5WGB9"/>
<dbReference type="GO" id="GO:0016020">
    <property type="term" value="C:membrane"/>
    <property type="evidence" value="ECO:0007669"/>
    <property type="project" value="InterPro"/>
</dbReference>
<comment type="similarity">
    <text evidence="1">Belongs to the MlaA family.</text>
</comment>
<protein>
    <recommendedName>
        <fullName evidence="5">ABC transporter</fullName>
    </recommendedName>
</protein>
<gene>
    <name evidence="3" type="ORF">CNF02_00050</name>
</gene>
<evidence type="ECO:0000313" key="4">
    <source>
        <dbReference type="Proteomes" id="UP000219329"/>
    </source>
</evidence>
<evidence type="ECO:0000313" key="3">
    <source>
        <dbReference type="EMBL" id="PDH35156.1"/>
    </source>
</evidence>